<dbReference type="RefSeq" id="WP_049167418.1">
    <property type="nucleotide sequence ID" value="NZ_CABIYR010000009.1"/>
</dbReference>
<keyword evidence="2 6" id="KW-0812">Transmembrane</keyword>
<evidence type="ECO:0000313" key="8">
    <source>
        <dbReference type="EMBL" id="MDK4301556.1"/>
    </source>
</evidence>
<dbReference type="InterPro" id="IPR017562">
    <property type="entry name" value="Cyt_c_biogenesis_CcsA"/>
</dbReference>
<evidence type="ECO:0000256" key="3">
    <source>
        <dbReference type="ARBA" id="ARBA00022748"/>
    </source>
</evidence>
<keyword evidence="3" id="KW-0201">Cytochrome c-type biogenesis</keyword>
<feature type="transmembrane region" description="Helical" evidence="6">
    <location>
        <begin position="118"/>
        <end position="135"/>
    </location>
</feature>
<keyword evidence="9" id="KW-1185">Reference proteome</keyword>
<dbReference type="NCBIfam" id="TIGR03144">
    <property type="entry name" value="cytochr_II_ccsB"/>
    <property type="match status" value="1"/>
</dbReference>
<feature type="transmembrane region" description="Helical" evidence="6">
    <location>
        <begin position="142"/>
        <end position="164"/>
    </location>
</feature>
<feature type="transmembrane region" description="Helical" evidence="6">
    <location>
        <begin position="13"/>
        <end position="34"/>
    </location>
</feature>
<feature type="transmembrane region" description="Helical" evidence="6">
    <location>
        <begin position="234"/>
        <end position="257"/>
    </location>
</feature>
<evidence type="ECO:0000256" key="5">
    <source>
        <dbReference type="ARBA" id="ARBA00023136"/>
    </source>
</evidence>
<reference evidence="8 9" key="1">
    <citation type="submission" date="2023-05" db="EMBL/GenBank/DDBJ databases">
        <title>Metabolic capabilities are highly conserved among human nasal-associated Corynebacterium species in pangenomic analyses.</title>
        <authorList>
            <person name="Tran T.H."/>
            <person name="Roberts A.Q."/>
            <person name="Escapa I.F."/>
            <person name="Gao W."/>
            <person name="Conlan S."/>
            <person name="Kong H."/>
            <person name="Segre J.A."/>
            <person name="Kelly M.S."/>
            <person name="Lemon K.P."/>
        </authorList>
    </citation>
    <scope>NUCLEOTIDE SEQUENCE [LARGE SCALE GENOMIC DNA]</scope>
    <source>
        <strain evidence="8 9">KPL2811</strain>
    </source>
</reference>
<evidence type="ECO:0000256" key="4">
    <source>
        <dbReference type="ARBA" id="ARBA00022989"/>
    </source>
</evidence>
<dbReference type="Proteomes" id="UP001243856">
    <property type="component" value="Unassembled WGS sequence"/>
</dbReference>
<comment type="subcellular location">
    <subcellularLocation>
        <location evidence="1">Membrane</location>
        <topology evidence="1">Multi-pass membrane protein</topology>
    </subcellularLocation>
</comment>
<protein>
    <submittedName>
        <fullName evidence="8">C-type cytochrome biogenesis protein CcsB</fullName>
    </submittedName>
</protein>
<accession>A0ABT7G4T8</accession>
<keyword evidence="5 6" id="KW-0472">Membrane</keyword>
<evidence type="ECO:0000256" key="6">
    <source>
        <dbReference type="SAM" id="Phobius"/>
    </source>
</evidence>
<proteinExistence type="predicted"/>
<dbReference type="InterPro" id="IPR002541">
    <property type="entry name" value="Cyt_c_assembly"/>
</dbReference>
<organism evidence="8 9">
    <name type="scientific">Corynebacterium propinquum</name>
    <dbReference type="NCBI Taxonomy" id="43769"/>
    <lineage>
        <taxon>Bacteria</taxon>
        <taxon>Bacillati</taxon>
        <taxon>Actinomycetota</taxon>
        <taxon>Actinomycetes</taxon>
        <taxon>Mycobacteriales</taxon>
        <taxon>Corynebacteriaceae</taxon>
        <taxon>Corynebacterium</taxon>
    </lineage>
</organism>
<feature type="transmembrane region" description="Helical" evidence="6">
    <location>
        <begin position="88"/>
        <end position="106"/>
    </location>
</feature>
<evidence type="ECO:0000259" key="7">
    <source>
        <dbReference type="Pfam" id="PF01578"/>
    </source>
</evidence>
<name>A0ABT7G4T8_9CORY</name>
<evidence type="ECO:0000256" key="1">
    <source>
        <dbReference type="ARBA" id="ARBA00004141"/>
    </source>
</evidence>
<dbReference type="PANTHER" id="PTHR30071">
    <property type="entry name" value="HEME EXPORTER PROTEIN C"/>
    <property type="match status" value="1"/>
</dbReference>
<dbReference type="PANTHER" id="PTHR30071:SF1">
    <property type="entry name" value="CYTOCHROME B_B6 PROTEIN-RELATED"/>
    <property type="match status" value="1"/>
</dbReference>
<gene>
    <name evidence="8" type="primary">ccsB</name>
    <name evidence="8" type="ORF">QPX45_09995</name>
</gene>
<evidence type="ECO:0000256" key="2">
    <source>
        <dbReference type="ARBA" id="ARBA00022692"/>
    </source>
</evidence>
<keyword evidence="4 6" id="KW-1133">Transmembrane helix</keyword>
<dbReference type="InterPro" id="IPR045062">
    <property type="entry name" value="Cyt_c_biogenesis_CcsA/CcmC"/>
</dbReference>
<comment type="caution">
    <text evidence="8">The sequence shown here is derived from an EMBL/GenBank/DDBJ whole genome shotgun (WGS) entry which is preliminary data.</text>
</comment>
<dbReference type="Pfam" id="PF01578">
    <property type="entry name" value="Cytochrom_C_asm"/>
    <property type="match status" value="1"/>
</dbReference>
<feature type="transmembrane region" description="Helical" evidence="6">
    <location>
        <begin position="269"/>
        <end position="287"/>
    </location>
</feature>
<feature type="transmembrane region" description="Helical" evidence="6">
    <location>
        <begin position="176"/>
        <end position="204"/>
    </location>
</feature>
<feature type="domain" description="Cytochrome c assembly protein" evidence="7">
    <location>
        <begin position="115"/>
        <end position="324"/>
    </location>
</feature>
<feature type="transmembrane region" description="Helical" evidence="6">
    <location>
        <begin position="299"/>
        <end position="320"/>
    </location>
</feature>
<sequence length="330" mass="36179">MLADQTLSNFSDLMFRTTFVIYAISLVVALVFYVKMKSVIDAHRQRERVGADGRATDDNRDADAGAGRKSVDELEAGARKWSGMAQTLIWLGIIVQAGAVLTRGLATSRFPFGNMYEYSLMLTLLTMVVSAVVIGQRQEWRVLWPWLLLPVLILMFVGGSHLYAESAPLVPALRSFWLPIHVGIAVLGGSIGMLSGVASLLYLLRRWQPKGEESDGIAGAIVKPLPSAKKLDGLAYKSAIVALPVLGLGILLGAIWAEAAWGRPWNWDPKETVSLISWILYAAYLHARATAGWRAMRAAWINIVALATTIFNFFFINMVVSGLHSYSGLN</sequence>
<evidence type="ECO:0000313" key="9">
    <source>
        <dbReference type="Proteomes" id="UP001243856"/>
    </source>
</evidence>
<dbReference type="EMBL" id="JASNVK010000022">
    <property type="protein sequence ID" value="MDK4301556.1"/>
    <property type="molecule type" value="Genomic_DNA"/>
</dbReference>